<dbReference type="NCBIfam" id="NF040588">
    <property type="entry name" value="FxsC_Nterm"/>
    <property type="match status" value="1"/>
</dbReference>
<dbReference type="Proteomes" id="UP001447516">
    <property type="component" value="Unassembled WGS sequence"/>
</dbReference>
<reference evidence="3 4" key="1">
    <citation type="submission" date="2024-05" db="EMBL/GenBank/DDBJ databases">
        <title>Microbispora sp.ZYX-F-249.</title>
        <authorList>
            <person name="Xie H."/>
        </authorList>
    </citation>
    <scope>NUCLEOTIDE SEQUENCE [LARGE SCALE GENOMIC DNA]</scope>
    <source>
        <strain evidence="3 4">ZYX-F-249</strain>
    </source>
</reference>
<dbReference type="SUPFAM" id="SSF52200">
    <property type="entry name" value="Toll/Interleukin receptor TIR domain"/>
    <property type="match status" value="1"/>
</dbReference>
<accession>A0ABV0AST8</accession>
<dbReference type="RefSeq" id="WP_346227343.1">
    <property type="nucleotide sequence ID" value="NZ_JBDJAW010000015.1"/>
</dbReference>
<feature type="domain" description="TIR" evidence="2">
    <location>
        <begin position="18"/>
        <end position="136"/>
    </location>
</feature>
<gene>
    <name evidence="3" type="ORF">AAH991_19825</name>
</gene>
<dbReference type="Pfam" id="PF13676">
    <property type="entry name" value="TIR_2"/>
    <property type="match status" value="1"/>
</dbReference>
<name>A0ABV0AST8_9ACTN</name>
<sequence length="419" mass="45771">MTDTTRNAPWERHGGYFFLSYAHSPPLPGSSGADPDQWVRPFFRDLNRAVRALARRDLGISPGSFDQDVRAGTDWKAWLSRALGSAEVFVALYSPGYFARSWPGREWACYRQRMVDAGVADPLTRIVPVLWAPLPDGADRPELLQIDADPVPGYAEHGLRALLKIAPMRGSYHAVLDRLARRIVELAEKSPVGPSEIADIMAADSPFPSAEAHPVFEVTVAAPALAALPAGADPRRYGTSPWLWRPFPDEQELSLAEYAAGVAERLEFAAVVKDVLKPEADRLPGVALIDPWFVADEHAAGRLEAFVRNLPPWVVPLLVPDPRGGERANRLAERTRGLLEQAGALRTESAREAVAGVRSLKHFASIMPRLVVEAERQYFRHGPKPGPDDVASPRHRLAGGPGPGTLTPPPDILGEETHG</sequence>
<keyword evidence="4" id="KW-1185">Reference proteome</keyword>
<dbReference type="InterPro" id="IPR026367">
    <property type="entry name" value="FxsC_C"/>
</dbReference>
<dbReference type="InterPro" id="IPR035897">
    <property type="entry name" value="Toll_tir_struct_dom_sf"/>
</dbReference>
<evidence type="ECO:0000313" key="3">
    <source>
        <dbReference type="EMBL" id="MEN3537371.1"/>
    </source>
</evidence>
<feature type="region of interest" description="Disordered" evidence="1">
    <location>
        <begin position="379"/>
        <end position="419"/>
    </location>
</feature>
<organism evidence="3 4">
    <name type="scientific">Microbispora maris</name>
    <dbReference type="NCBI Taxonomy" id="3144104"/>
    <lineage>
        <taxon>Bacteria</taxon>
        <taxon>Bacillati</taxon>
        <taxon>Actinomycetota</taxon>
        <taxon>Actinomycetes</taxon>
        <taxon>Streptosporangiales</taxon>
        <taxon>Streptosporangiaceae</taxon>
        <taxon>Microbispora</taxon>
    </lineage>
</organism>
<dbReference type="InterPro" id="IPR047603">
    <property type="entry name" value="FxsC_N"/>
</dbReference>
<evidence type="ECO:0000259" key="2">
    <source>
        <dbReference type="Pfam" id="PF13676"/>
    </source>
</evidence>
<evidence type="ECO:0000256" key="1">
    <source>
        <dbReference type="SAM" id="MobiDB-lite"/>
    </source>
</evidence>
<dbReference type="EMBL" id="JBDJAW010000015">
    <property type="protein sequence ID" value="MEN3537371.1"/>
    <property type="molecule type" value="Genomic_DNA"/>
</dbReference>
<dbReference type="Gene3D" id="3.40.50.10140">
    <property type="entry name" value="Toll/interleukin-1 receptor homology (TIR) domain"/>
    <property type="match status" value="1"/>
</dbReference>
<comment type="caution">
    <text evidence="3">The sequence shown here is derived from an EMBL/GenBank/DDBJ whole genome shotgun (WGS) entry which is preliminary data.</text>
</comment>
<dbReference type="InterPro" id="IPR000157">
    <property type="entry name" value="TIR_dom"/>
</dbReference>
<proteinExistence type="predicted"/>
<dbReference type="NCBIfam" id="TIGR04276">
    <property type="entry name" value="FxsC_Cterm"/>
    <property type="match status" value="1"/>
</dbReference>
<protein>
    <submittedName>
        <fullName evidence="3">TIR-like protein FxsC</fullName>
    </submittedName>
</protein>
<evidence type="ECO:0000313" key="4">
    <source>
        <dbReference type="Proteomes" id="UP001447516"/>
    </source>
</evidence>